<dbReference type="InterPro" id="IPR009571">
    <property type="entry name" value="SUR7/Rim9-like_fungi"/>
</dbReference>
<evidence type="ECO:0000313" key="7">
    <source>
        <dbReference type="Proteomes" id="UP000076761"/>
    </source>
</evidence>
<dbReference type="AlphaFoldDB" id="A0A165T8M6"/>
<evidence type="ECO:0000256" key="4">
    <source>
        <dbReference type="ARBA" id="ARBA00023136"/>
    </source>
</evidence>
<comment type="subcellular location">
    <subcellularLocation>
        <location evidence="1">Membrane</location>
        <topology evidence="1">Multi-pass membrane protein</topology>
    </subcellularLocation>
</comment>
<keyword evidence="7" id="KW-1185">Reference proteome</keyword>
<keyword evidence="4 5" id="KW-0472">Membrane</keyword>
<reference evidence="6 7" key="1">
    <citation type="journal article" date="2016" name="Mol. Biol. Evol.">
        <title>Comparative Genomics of Early-Diverging Mushroom-Forming Fungi Provides Insights into the Origins of Lignocellulose Decay Capabilities.</title>
        <authorList>
            <person name="Nagy L.G."/>
            <person name="Riley R."/>
            <person name="Tritt A."/>
            <person name="Adam C."/>
            <person name="Daum C."/>
            <person name="Floudas D."/>
            <person name="Sun H."/>
            <person name="Yadav J.S."/>
            <person name="Pangilinan J."/>
            <person name="Larsson K.H."/>
            <person name="Matsuura K."/>
            <person name="Barry K."/>
            <person name="Labutti K."/>
            <person name="Kuo R."/>
            <person name="Ohm R.A."/>
            <person name="Bhattacharya S.S."/>
            <person name="Shirouzu T."/>
            <person name="Yoshinaga Y."/>
            <person name="Martin F.M."/>
            <person name="Grigoriev I.V."/>
            <person name="Hibbett D.S."/>
        </authorList>
    </citation>
    <scope>NUCLEOTIDE SEQUENCE [LARGE SCALE GENOMIC DNA]</scope>
    <source>
        <strain evidence="6 7">HHB14362 ss-1</strain>
    </source>
</reference>
<dbReference type="GO" id="GO:0032153">
    <property type="term" value="C:cell division site"/>
    <property type="evidence" value="ECO:0007669"/>
    <property type="project" value="TreeGrafter"/>
</dbReference>
<feature type="transmembrane region" description="Helical" evidence="5">
    <location>
        <begin position="142"/>
        <end position="168"/>
    </location>
</feature>
<dbReference type="InParanoid" id="A0A165T8M6"/>
<dbReference type="OrthoDB" id="2354757at2759"/>
<protein>
    <submittedName>
        <fullName evidence="6">Pali-domain-containing protein</fullName>
    </submittedName>
</protein>
<gene>
    <name evidence="6" type="ORF">NEOLEDRAFT_1063571</name>
</gene>
<evidence type="ECO:0000256" key="2">
    <source>
        <dbReference type="ARBA" id="ARBA00022692"/>
    </source>
</evidence>
<dbReference type="GO" id="GO:0035838">
    <property type="term" value="C:growing cell tip"/>
    <property type="evidence" value="ECO:0007669"/>
    <property type="project" value="TreeGrafter"/>
</dbReference>
<dbReference type="EMBL" id="KV425567">
    <property type="protein sequence ID" value="KZT26306.1"/>
    <property type="molecule type" value="Genomic_DNA"/>
</dbReference>
<dbReference type="GO" id="GO:0005886">
    <property type="term" value="C:plasma membrane"/>
    <property type="evidence" value="ECO:0007669"/>
    <property type="project" value="InterPro"/>
</dbReference>
<feature type="transmembrane region" description="Helical" evidence="5">
    <location>
        <begin position="218"/>
        <end position="236"/>
    </location>
</feature>
<dbReference type="Pfam" id="PF06687">
    <property type="entry name" value="SUR7"/>
    <property type="match status" value="1"/>
</dbReference>
<feature type="transmembrane region" description="Helical" evidence="5">
    <location>
        <begin position="106"/>
        <end position="130"/>
    </location>
</feature>
<dbReference type="STRING" id="1314782.A0A165T8M6"/>
<feature type="transmembrane region" description="Helical" evidence="5">
    <location>
        <begin position="188"/>
        <end position="211"/>
    </location>
</feature>
<evidence type="ECO:0000256" key="1">
    <source>
        <dbReference type="ARBA" id="ARBA00004141"/>
    </source>
</evidence>
<dbReference type="InterPro" id="IPR051380">
    <property type="entry name" value="pH-response_reg_palI/RIM9"/>
</dbReference>
<evidence type="ECO:0000256" key="3">
    <source>
        <dbReference type="ARBA" id="ARBA00022989"/>
    </source>
</evidence>
<name>A0A165T8M6_9AGAM</name>
<sequence length="248" mass="26303">MLAALAPFLLFSAFLLLLLVSISAPIIKTIYIFKLYANVAVGVLSADARSNARFGVWGYCVEGISVSILGQTETTPTSCSKRHLGYDLSGIIGSANGYNPRVLSKALTAVLVLHPIACGLTFLALTTSFAMLRPGTARGASILTLIFGLLATLVTTAVFLVDVIMVAVVRTKVHNESDGVIWLTFGNAVWMALGATVALWLSLTGACAGICGSSRGRYGRYACLILGLLRIAYASFFPNRRGRKAGTY</sequence>
<accession>A0A165T8M6</accession>
<proteinExistence type="predicted"/>
<evidence type="ECO:0000256" key="5">
    <source>
        <dbReference type="SAM" id="Phobius"/>
    </source>
</evidence>
<keyword evidence="2 5" id="KW-0812">Transmembrane</keyword>
<keyword evidence="3 5" id="KW-1133">Transmembrane helix</keyword>
<organism evidence="6 7">
    <name type="scientific">Neolentinus lepideus HHB14362 ss-1</name>
    <dbReference type="NCBI Taxonomy" id="1314782"/>
    <lineage>
        <taxon>Eukaryota</taxon>
        <taxon>Fungi</taxon>
        <taxon>Dikarya</taxon>
        <taxon>Basidiomycota</taxon>
        <taxon>Agaricomycotina</taxon>
        <taxon>Agaricomycetes</taxon>
        <taxon>Gloeophyllales</taxon>
        <taxon>Gloeophyllaceae</taxon>
        <taxon>Neolentinus</taxon>
    </lineage>
</organism>
<dbReference type="Proteomes" id="UP000076761">
    <property type="component" value="Unassembled WGS sequence"/>
</dbReference>
<dbReference type="PANTHER" id="PTHR28013:SF3">
    <property type="entry name" value="PROTEIN DCV1-RELATED"/>
    <property type="match status" value="1"/>
</dbReference>
<evidence type="ECO:0000313" key="6">
    <source>
        <dbReference type="EMBL" id="KZT26306.1"/>
    </source>
</evidence>
<dbReference type="PANTHER" id="PTHR28013">
    <property type="entry name" value="PROTEIN DCV1-RELATED"/>
    <property type="match status" value="1"/>
</dbReference>